<evidence type="ECO:0000259" key="3">
    <source>
        <dbReference type="Pfam" id="PF03358"/>
    </source>
</evidence>
<dbReference type="InterPro" id="IPR005025">
    <property type="entry name" value="FMN_Rdtase-like_dom"/>
</dbReference>
<protein>
    <recommendedName>
        <fullName evidence="3">NADPH-dependent FMN reductase-like domain-containing protein</fullName>
    </recommendedName>
</protein>
<dbReference type="Pfam" id="PF03358">
    <property type="entry name" value="FMN_red"/>
    <property type="match status" value="1"/>
</dbReference>
<dbReference type="SUPFAM" id="SSF52218">
    <property type="entry name" value="Flavoproteins"/>
    <property type="match status" value="1"/>
</dbReference>
<feature type="domain" description="NADPH-dependent FMN reductase-like" evidence="3">
    <location>
        <begin position="1"/>
        <end position="158"/>
    </location>
</feature>
<evidence type="ECO:0000256" key="2">
    <source>
        <dbReference type="ARBA" id="ARBA00022643"/>
    </source>
</evidence>
<evidence type="ECO:0000313" key="4">
    <source>
        <dbReference type="EMBL" id="KKM77267.1"/>
    </source>
</evidence>
<dbReference type="Gene3D" id="3.40.50.360">
    <property type="match status" value="1"/>
</dbReference>
<dbReference type="InterPro" id="IPR051796">
    <property type="entry name" value="ISF_SsuE-like"/>
</dbReference>
<sequence>MKVVAINSSARKDGNTATLIRTVFEVLEKEGIECEMIQLAGSHLQGCIACYKCYENKDRRCAVTKDMMNECIEKMDEADGIILGSPTYIADMSANMKALIERTCLVSRANDNMFKRKVGAPVVAKRRGGATHVLSSLNFFFLISEMVVPGSSYWNFGIGKAPGEVEDDQEGMDTMRTLGANMAWLMKKVNQ</sequence>
<keyword evidence="1" id="KW-0285">Flavoprotein</keyword>
<organism evidence="4">
    <name type="scientific">marine sediment metagenome</name>
    <dbReference type="NCBI Taxonomy" id="412755"/>
    <lineage>
        <taxon>unclassified sequences</taxon>
        <taxon>metagenomes</taxon>
        <taxon>ecological metagenomes</taxon>
    </lineage>
</organism>
<gene>
    <name evidence="4" type="ORF">LCGC14_1371760</name>
</gene>
<dbReference type="EMBL" id="LAZR01008669">
    <property type="protein sequence ID" value="KKM77267.1"/>
    <property type="molecule type" value="Genomic_DNA"/>
</dbReference>
<reference evidence="4" key="1">
    <citation type="journal article" date="2015" name="Nature">
        <title>Complex archaea that bridge the gap between prokaryotes and eukaryotes.</title>
        <authorList>
            <person name="Spang A."/>
            <person name="Saw J.H."/>
            <person name="Jorgensen S.L."/>
            <person name="Zaremba-Niedzwiedzka K."/>
            <person name="Martijn J."/>
            <person name="Lind A.E."/>
            <person name="van Eijk R."/>
            <person name="Schleper C."/>
            <person name="Guy L."/>
            <person name="Ettema T.J."/>
        </authorList>
    </citation>
    <scope>NUCLEOTIDE SEQUENCE</scope>
</reference>
<dbReference type="AlphaFoldDB" id="A0A0F9N769"/>
<accession>A0A0F9N769</accession>
<dbReference type="PANTHER" id="PTHR43278:SF4">
    <property type="entry name" value="NAD(P)H-DEPENDENT FMN-CONTAINING OXIDOREDUCTASE YWQN-RELATED"/>
    <property type="match status" value="1"/>
</dbReference>
<proteinExistence type="predicted"/>
<dbReference type="GO" id="GO:0016491">
    <property type="term" value="F:oxidoreductase activity"/>
    <property type="evidence" value="ECO:0007669"/>
    <property type="project" value="InterPro"/>
</dbReference>
<dbReference type="PANTHER" id="PTHR43278">
    <property type="entry name" value="NAD(P)H-DEPENDENT FMN-CONTAINING OXIDOREDUCTASE YWQN-RELATED"/>
    <property type="match status" value="1"/>
</dbReference>
<name>A0A0F9N769_9ZZZZ</name>
<keyword evidence="2" id="KW-0288">FMN</keyword>
<evidence type="ECO:0000256" key="1">
    <source>
        <dbReference type="ARBA" id="ARBA00022630"/>
    </source>
</evidence>
<comment type="caution">
    <text evidence="4">The sequence shown here is derived from an EMBL/GenBank/DDBJ whole genome shotgun (WGS) entry which is preliminary data.</text>
</comment>
<dbReference type="InterPro" id="IPR029039">
    <property type="entry name" value="Flavoprotein-like_sf"/>
</dbReference>